<dbReference type="InterPro" id="IPR014284">
    <property type="entry name" value="RNA_pol_sigma-70_dom"/>
</dbReference>
<dbReference type="GO" id="GO:0003677">
    <property type="term" value="F:DNA binding"/>
    <property type="evidence" value="ECO:0007669"/>
    <property type="project" value="InterPro"/>
</dbReference>
<accession>A0A937X6D7</accession>
<proteinExistence type="inferred from homology"/>
<keyword evidence="3" id="KW-0731">Sigma factor</keyword>
<protein>
    <submittedName>
        <fullName evidence="6">Sigma-70 family RNA polymerase sigma factor</fullName>
    </submittedName>
</protein>
<sequence>MDPGKARDWNSLLASCLDGGGRRAWSEFVAAAYPVIARVLPPGTDEAAIEDFVQSLLLKLLENDCRGLRSFDSSLGVPFPAYLHVIAVRHRIDRSRVSRSRPAIDIEKAVEVLGVAPEAERRLQRRELLEAVERLSPQQRIAVRLLLEGLSVKELAGILGVTEGGAGALVWRARQELKVILGAGV</sequence>
<dbReference type="AlphaFoldDB" id="A0A937X6D7"/>
<feature type="domain" description="RNA polymerase sigma factor 70 region 4 type 2" evidence="5">
    <location>
        <begin position="125"/>
        <end position="177"/>
    </location>
</feature>
<dbReference type="InterPro" id="IPR013249">
    <property type="entry name" value="RNA_pol_sigma70_r4_t2"/>
</dbReference>
<dbReference type="GO" id="GO:0006352">
    <property type="term" value="P:DNA-templated transcription initiation"/>
    <property type="evidence" value="ECO:0007669"/>
    <property type="project" value="InterPro"/>
</dbReference>
<dbReference type="Gene3D" id="1.10.10.10">
    <property type="entry name" value="Winged helix-like DNA-binding domain superfamily/Winged helix DNA-binding domain"/>
    <property type="match status" value="1"/>
</dbReference>
<evidence type="ECO:0000313" key="7">
    <source>
        <dbReference type="Proteomes" id="UP000748308"/>
    </source>
</evidence>
<comment type="similarity">
    <text evidence="1">Belongs to the sigma-70 factor family. ECF subfamily.</text>
</comment>
<keyword evidence="2" id="KW-0805">Transcription regulation</keyword>
<dbReference type="SUPFAM" id="SSF88659">
    <property type="entry name" value="Sigma3 and sigma4 domains of RNA polymerase sigma factors"/>
    <property type="match status" value="1"/>
</dbReference>
<dbReference type="Gene3D" id="1.10.1740.10">
    <property type="match status" value="1"/>
</dbReference>
<comment type="caution">
    <text evidence="6">The sequence shown here is derived from an EMBL/GenBank/DDBJ whole genome shotgun (WGS) entry which is preliminary data.</text>
</comment>
<evidence type="ECO:0000256" key="4">
    <source>
        <dbReference type="ARBA" id="ARBA00023163"/>
    </source>
</evidence>
<gene>
    <name evidence="6" type="ORF">FJY75_01510</name>
</gene>
<evidence type="ECO:0000313" key="6">
    <source>
        <dbReference type="EMBL" id="MBM3316506.1"/>
    </source>
</evidence>
<dbReference type="Pfam" id="PF08281">
    <property type="entry name" value="Sigma70_r4_2"/>
    <property type="match status" value="1"/>
</dbReference>
<dbReference type="EMBL" id="VGIY01000018">
    <property type="protein sequence ID" value="MBM3316506.1"/>
    <property type="molecule type" value="Genomic_DNA"/>
</dbReference>
<reference evidence="6" key="1">
    <citation type="submission" date="2019-03" db="EMBL/GenBank/DDBJ databases">
        <title>Lake Tanganyika Metagenome-Assembled Genomes (MAGs).</title>
        <authorList>
            <person name="Tran P."/>
        </authorList>
    </citation>
    <scope>NUCLEOTIDE SEQUENCE</scope>
    <source>
        <strain evidence="6">M_DeepCast_400m_m2_100</strain>
    </source>
</reference>
<dbReference type="SUPFAM" id="SSF88946">
    <property type="entry name" value="Sigma2 domain of RNA polymerase sigma factors"/>
    <property type="match status" value="1"/>
</dbReference>
<name>A0A937X6D7_UNCEI</name>
<dbReference type="PANTHER" id="PTHR43133">
    <property type="entry name" value="RNA POLYMERASE ECF-TYPE SIGMA FACTO"/>
    <property type="match status" value="1"/>
</dbReference>
<dbReference type="InterPro" id="IPR039425">
    <property type="entry name" value="RNA_pol_sigma-70-like"/>
</dbReference>
<dbReference type="Proteomes" id="UP000748308">
    <property type="component" value="Unassembled WGS sequence"/>
</dbReference>
<evidence type="ECO:0000256" key="3">
    <source>
        <dbReference type="ARBA" id="ARBA00023082"/>
    </source>
</evidence>
<evidence type="ECO:0000256" key="1">
    <source>
        <dbReference type="ARBA" id="ARBA00010641"/>
    </source>
</evidence>
<dbReference type="InterPro" id="IPR036388">
    <property type="entry name" value="WH-like_DNA-bd_sf"/>
</dbReference>
<evidence type="ECO:0000256" key="2">
    <source>
        <dbReference type="ARBA" id="ARBA00023015"/>
    </source>
</evidence>
<dbReference type="GO" id="GO:0016987">
    <property type="term" value="F:sigma factor activity"/>
    <property type="evidence" value="ECO:0007669"/>
    <property type="project" value="UniProtKB-KW"/>
</dbReference>
<dbReference type="InterPro" id="IPR013325">
    <property type="entry name" value="RNA_pol_sigma_r2"/>
</dbReference>
<organism evidence="6 7">
    <name type="scientific">Eiseniibacteriota bacterium</name>
    <dbReference type="NCBI Taxonomy" id="2212470"/>
    <lineage>
        <taxon>Bacteria</taxon>
        <taxon>Candidatus Eiseniibacteriota</taxon>
    </lineage>
</organism>
<dbReference type="NCBIfam" id="TIGR02937">
    <property type="entry name" value="sigma70-ECF"/>
    <property type="match status" value="1"/>
</dbReference>
<dbReference type="PANTHER" id="PTHR43133:SF51">
    <property type="entry name" value="RNA POLYMERASE SIGMA FACTOR"/>
    <property type="match status" value="1"/>
</dbReference>
<keyword evidence="4" id="KW-0804">Transcription</keyword>
<evidence type="ECO:0000259" key="5">
    <source>
        <dbReference type="Pfam" id="PF08281"/>
    </source>
</evidence>
<dbReference type="InterPro" id="IPR013324">
    <property type="entry name" value="RNA_pol_sigma_r3/r4-like"/>
</dbReference>